<evidence type="ECO:0000313" key="3">
    <source>
        <dbReference type="EMBL" id="ALG05710.1"/>
    </source>
</evidence>
<feature type="signal peptide" evidence="1">
    <location>
        <begin position="1"/>
        <end position="26"/>
    </location>
</feature>
<organism evidence="3 4">
    <name type="scientific">Kibdelosporangium phytohabitans</name>
    <dbReference type="NCBI Taxonomy" id="860235"/>
    <lineage>
        <taxon>Bacteria</taxon>
        <taxon>Bacillati</taxon>
        <taxon>Actinomycetota</taxon>
        <taxon>Actinomycetes</taxon>
        <taxon>Pseudonocardiales</taxon>
        <taxon>Pseudonocardiaceae</taxon>
        <taxon>Kibdelosporangium</taxon>
    </lineage>
</organism>
<proteinExistence type="predicted"/>
<dbReference type="Pfam" id="PF08924">
    <property type="entry name" value="Rv2525c_GlyHyd-like"/>
    <property type="match status" value="1"/>
</dbReference>
<dbReference type="InterPro" id="IPR017853">
    <property type="entry name" value="GH"/>
</dbReference>
<protein>
    <recommendedName>
        <fullName evidence="2">Rv2525c-like glycoside hydrolase-like domain-containing protein</fullName>
    </recommendedName>
</protein>
<dbReference type="InterPro" id="IPR015020">
    <property type="entry name" value="Rv2525c-like_Glyco_Hydro-like"/>
</dbReference>
<name>A0A0N9HUQ0_9PSEU</name>
<keyword evidence="1" id="KW-0732">Signal</keyword>
<dbReference type="Proteomes" id="UP000063699">
    <property type="component" value="Chromosome"/>
</dbReference>
<accession>A0A0N9HUQ0</accession>
<dbReference type="Gene3D" id="3.20.20.80">
    <property type="entry name" value="Glycosidases"/>
    <property type="match status" value="1"/>
</dbReference>
<evidence type="ECO:0000259" key="2">
    <source>
        <dbReference type="Pfam" id="PF08924"/>
    </source>
</evidence>
<dbReference type="EMBL" id="CP012752">
    <property type="protein sequence ID" value="ALG05710.1"/>
    <property type="molecule type" value="Genomic_DNA"/>
</dbReference>
<dbReference type="KEGG" id="kphy:AOZ06_01105"/>
<reference evidence="3 4" key="1">
    <citation type="submission" date="2015-07" db="EMBL/GenBank/DDBJ databases">
        <title>Genome sequencing of Kibdelosporangium phytohabitans.</title>
        <authorList>
            <person name="Qin S."/>
            <person name="Xing K."/>
        </authorList>
    </citation>
    <scope>NUCLEOTIDE SEQUENCE [LARGE SCALE GENOMIC DNA]</scope>
    <source>
        <strain evidence="3 4">KLBMP1111</strain>
    </source>
</reference>
<dbReference type="SUPFAM" id="SSF51445">
    <property type="entry name" value="(Trans)glycosidases"/>
    <property type="match status" value="1"/>
</dbReference>
<evidence type="ECO:0000313" key="4">
    <source>
        <dbReference type="Proteomes" id="UP000063699"/>
    </source>
</evidence>
<feature type="domain" description="Rv2525c-like glycoside hydrolase-like" evidence="2">
    <location>
        <begin position="146"/>
        <end position="351"/>
    </location>
</feature>
<gene>
    <name evidence="3" type="ORF">AOZ06_01105</name>
</gene>
<dbReference type="AlphaFoldDB" id="A0A0N9HUQ0"/>
<keyword evidence="4" id="KW-1185">Reference proteome</keyword>
<sequence>MICMRASIAAVGVLTLAATLTSPANATAERTVSYRGYELSVPADWPVIDLTADPTQCVRFDHNAVYLGKPGADQRCAVRTGPTTDAVLVEPVGERTRVTVSGEKYASLATRVDENVAPAKVRSVQPGVYSGLGFDACAAPSQAAMDAWLGSGHRTVGVYIGGVHRACAQPNLTPGWVGAQVKKGWHLIPTYVGLQAPCTSFQYRIEPDLNRARTQGREAAADAIAQAARLGMDPGSVIYNDMEAYNIGDPPCSAAVLAFLSGWTDQLRERNYRSGVYSSASSGITDLVRNHDNRAYSRPDHVWFAWWNGQANVDGGRFLPGDRWAGQRIHQFLGGHDESYNGVTINVDSNFLDLR</sequence>
<feature type="chain" id="PRO_5006035522" description="Rv2525c-like glycoside hydrolase-like domain-containing protein" evidence="1">
    <location>
        <begin position="27"/>
        <end position="355"/>
    </location>
</feature>
<evidence type="ECO:0000256" key="1">
    <source>
        <dbReference type="SAM" id="SignalP"/>
    </source>
</evidence>